<evidence type="ECO:0000256" key="2">
    <source>
        <dbReference type="SAM" id="MobiDB-lite"/>
    </source>
</evidence>
<feature type="compositionally biased region" description="Pro residues" evidence="2">
    <location>
        <begin position="37"/>
        <end position="49"/>
    </location>
</feature>
<dbReference type="PANTHER" id="PTHR21666">
    <property type="entry name" value="PEPTIDASE-RELATED"/>
    <property type="match status" value="1"/>
</dbReference>
<dbReference type="InterPro" id="IPR016047">
    <property type="entry name" value="M23ase_b-sheet_dom"/>
</dbReference>
<dbReference type="CDD" id="cd12797">
    <property type="entry name" value="M23_peptidase"/>
    <property type="match status" value="1"/>
</dbReference>
<dbReference type="AlphaFoldDB" id="A0AA96WJQ5"/>
<evidence type="ECO:0000313" key="4">
    <source>
        <dbReference type="EMBL" id="WNZ26395.1"/>
    </source>
</evidence>
<dbReference type="Pfam" id="PF01551">
    <property type="entry name" value="Peptidase_M23"/>
    <property type="match status" value="1"/>
</dbReference>
<dbReference type="InterPro" id="IPR050570">
    <property type="entry name" value="Cell_wall_metabolism_enzyme"/>
</dbReference>
<dbReference type="InterPro" id="IPR011055">
    <property type="entry name" value="Dup_hybrid_motif"/>
</dbReference>
<evidence type="ECO:0000256" key="1">
    <source>
        <dbReference type="ARBA" id="ARBA00022729"/>
    </source>
</evidence>
<reference evidence="4" key="1">
    <citation type="submission" date="2020-05" db="EMBL/GenBank/DDBJ databases">
        <authorList>
            <person name="Zhu T."/>
            <person name="Keshari N."/>
            <person name="Lu X."/>
        </authorList>
    </citation>
    <scope>NUCLEOTIDE SEQUENCE</scope>
    <source>
        <strain evidence="4">NK1-12</strain>
    </source>
</reference>
<feature type="region of interest" description="Disordered" evidence="2">
    <location>
        <begin position="367"/>
        <end position="400"/>
    </location>
</feature>
<organism evidence="4">
    <name type="scientific">Leptolyngbya sp. NK1-12</name>
    <dbReference type="NCBI Taxonomy" id="2547451"/>
    <lineage>
        <taxon>Bacteria</taxon>
        <taxon>Bacillati</taxon>
        <taxon>Cyanobacteriota</taxon>
        <taxon>Cyanophyceae</taxon>
        <taxon>Leptolyngbyales</taxon>
        <taxon>Leptolyngbyaceae</taxon>
        <taxon>Leptolyngbya group</taxon>
        <taxon>Leptolyngbya</taxon>
    </lineage>
</organism>
<sequence length="400" mass="41472">MAVPSAQELLLSDPPAAEALPPVEAPIEAPVESFTAPPEPVPEPAPIEPAPSRSVDLELSSPAGELPSDASTQPADASSPLISPNLSEQAESAFGQSGTGGLIDPTPYSLGATDNPSVVLSERSTGCEAVVQPGGGVPNSVCSYSLGEATSQNGFQANPGNFGDMSLSVVYGGRTTPSGRDYYNLTIRPPARLSNANLSFLFPLSIPAAITSAFGWRIHPVMGESRFHSGTDLGAPYGTPVLAAFNGKVAVADFMGGYGLAVVLQHQNGAEETLYAHLSEIFVKPGETVKQGEVIGRVGSTGLSTGPHLHFEFRKKTPNGWIVMDAGGALENALSQFVSALKLGLAYPPQLATIRSASFTKALEMAQTKSEATAESEADIQPGTQSEAKAETKLQAQTQD</sequence>
<dbReference type="EMBL" id="CP053586">
    <property type="protein sequence ID" value="WNZ26395.1"/>
    <property type="molecule type" value="Genomic_DNA"/>
</dbReference>
<feature type="compositionally biased region" description="Low complexity" evidence="2">
    <location>
        <begin position="14"/>
        <end position="32"/>
    </location>
</feature>
<feature type="compositionally biased region" description="Polar residues" evidence="2">
    <location>
        <begin position="69"/>
        <end position="96"/>
    </location>
</feature>
<accession>A0AA96WJQ5</accession>
<feature type="domain" description="M23ase beta-sheet core" evidence="3">
    <location>
        <begin position="226"/>
        <end position="316"/>
    </location>
</feature>
<dbReference type="Gene3D" id="2.70.70.10">
    <property type="entry name" value="Glucose Permease (Domain IIA)"/>
    <property type="match status" value="1"/>
</dbReference>
<gene>
    <name evidence="4" type="ORF">HJG54_02595</name>
</gene>
<dbReference type="PANTHER" id="PTHR21666:SF289">
    <property type="entry name" value="L-ALA--D-GLU ENDOPEPTIDASE"/>
    <property type="match status" value="1"/>
</dbReference>
<name>A0AA96WJQ5_9CYAN</name>
<keyword evidence="1" id="KW-0732">Signal</keyword>
<evidence type="ECO:0000259" key="3">
    <source>
        <dbReference type="Pfam" id="PF01551"/>
    </source>
</evidence>
<proteinExistence type="predicted"/>
<dbReference type="GO" id="GO:0004222">
    <property type="term" value="F:metalloendopeptidase activity"/>
    <property type="evidence" value="ECO:0007669"/>
    <property type="project" value="TreeGrafter"/>
</dbReference>
<feature type="region of interest" description="Disordered" evidence="2">
    <location>
        <begin position="1"/>
        <end position="116"/>
    </location>
</feature>
<protein>
    <submittedName>
        <fullName evidence="4">M23 family metallopeptidase</fullName>
    </submittedName>
</protein>
<dbReference type="SUPFAM" id="SSF51261">
    <property type="entry name" value="Duplicated hybrid motif"/>
    <property type="match status" value="1"/>
</dbReference>